<dbReference type="EMBL" id="FRBD01000043">
    <property type="protein sequence ID" value="SHL26504.1"/>
    <property type="molecule type" value="Genomic_DNA"/>
</dbReference>
<proteinExistence type="predicted"/>
<dbReference type="AlphaFoldDB" id="A0A1M6Z7R9"/>
<feature type="transmembrane region" description="Helical" evidence="1">
    <location>
        <begin position="12"/>
        <end position="32"/>
    </location>
</feature>
<organism evidence="2 3">
    <name type="scientific">Xylanibacter ruminicola</name>
    <name type="common">Prevotella ruminicola</name>
    <dbReference type="NCBI Taxonomy" id="839"/>
    <lineage>
        <taxon>Bacteria</taxon>
        <taxon>Pseudomonadati</taxon>
        <taxon>Bacteroidota</taxon>
        <taxon>Bacteroidia</taxon>
        <taxon>Bacteroidales</taxon>
        <taxon>Prevotellaceae</taxon>
        <taxon>Xylanibacter</taxon>
    </lineage>
</organism>
<protein>
    <submittedName>
        <fullName evidence="2">Uncharacterized protein</fullName>
    </submittedName>
</protein>
<gene>
    <name evidence="2" type="ORF">SAMN05216463_1437</name>
</gene>
<evidence type="ECO:0000313" key="3">
    <source>
        <dbReference type="Proteomes" id="UP000184130"/>
    </source>
</evidence>
<dbReference type="OrthoDB" id="1068030at2"/>
<keyword evidence="1" id="KW-0472">Membrane</keyword>
<accession>A0A1M6Z7R9</accession>
<keyword evidence="1" id="KW-1133">Transmembrane helix</keyword>
<keyword evidence="1" id="KW-0812">Transmembrane</keyword>
<sequence length="177" mass="20418">MVKKLANAKSSNRKVIIIAITIIIILVLLVVINNCRLNSLVYIKIKGWSTVDLRFSRAERNGISYALYGNCNFQNGKVKLPYSVYDLKKNKMQSLNRQMKEYGNWKFISRNPDSILIEDSKDFFSGKYGVEFGIAKSDPIEHQPDTLWVLLSNDSTHIVLNKLSSLVRNELYQKWLE</sequence>
<reference evidence="2 3" key="1">
    <citation type="submission" date="2016-11" db="EMBL/GenBank/DDBJ databases">
        <authorList>
            <person name="Jaros S."/>
            <person name="Januszkiewicz K."/>
            <person name="Wedrychowicz H."/>
        </authorList>
    </citation>
    <scope>NUCLEOTIDE SEQUENCE [LARGE SCALE GENOMIC DNA]</scope>
    <source>
        <strain evidence="2 3">KHT3</strain>
    </source>
</reference>
<evidence type="ECO:0000313" key="2">
    <source>
        <dbReference type="EMBL" id="SHL26504.1"/>
    </source>
</evidence>
<dbReference type="RefSeq" id="WP_073211810.1">
    <property type="nucleotide sequence ID" value="NZ_FRBD01000043.1"/>
</dbReference>
<name>A0A1M6Z7R9_XYLRU</name>
<dbReference type="Proteomes" id="UP000184130">
    <property type="component" value="Unassembled WGS sequence"/>
</dbReference>
<evidence type="ECO:0000256" key="1">
    <source>
        <dbReference type="SAM" id="Phobius"/>
    </source>
</evidence>